<dbReference type="AlphaFoldDB" id="A0A1R3GCL6"/>
<protein>
    <submittedName>
        <fullName evidence="1">Uncharacterized protein</fullName>
    </submittedName>
</protein>
<evidence type="ECO:0000313" key="2">
    <source>
        <dbReference type="Proteomes" id="UP000187203"/>
    </source>
</evidence>
<evidence type="ECO:0000313" key="1">
    <source>
        <dbReference type="EMBL" id="OMO55813.1"/>
    </source>
</evidence>
<comment type="caution">
    <text evidence="1">The sequence shown here is derived from an EMBL/GenBank/DDBJ whole genome shotgun (WGS) entry which is preliminary data.</text>
</comment>
<dbReference type="EMBL" id="AWUE01022838">
    <property type="protein sequence ID" value="OMO55813.1"/>
    <property type="molecule type" value="Genomic_DNA"/>
</dbReference>
<reference evidence="2" key="1">
    <citation type="submission" date="2013-09" db="EMBL/GenBank/DDBJ databases">
        <title>Corchorus olitorius genome sequencing.</title>
        <authorList>
            <person name="Alam M."/>
            <person name="Haque M.S."/>
            <person name="Islam M.S."/>
            <person name="Emdad E.M."/>
            <person name="Islam M.M."/>
            <person name="Ahmed B."/>
            <person name="Halim A."/>
            <person name="Hossen Q.M.M."/>
            <person name="Hossain M.Z."/>
            <person name="Ahmed R."/>
            <person name="Khan M.M."/>
            <person name="Islam R."/>
            <person name="Rashid M.M."/>
            <person name="Khan S.A."/>
            <person name="Rahman M.S."/>
            <person name="Alam M."/>
            <person name="Yahiya A.S."/>
            <person name="Khan M.S."/>
            <person name="Azam M.S."/>
            <person name="Haque T."/>
            <person name="Lashkar M.Z.H."/>
            <person name="Akhand A.I."/>
            <person name="Morshed G."/>
            <person name="Roy S."/>
            <person name="Uddin K.S."/>
            <person name="Rabeya T."/>
            <person name="Hossain A.S."/>
            <person name="Chowdhury A."/>
            <person name="Snigdha A.R."/>
            <person name="Mortoza M.S."/>
            <person name="Matin S.A."/>
            <person name="Hoque S.M.E."/>
            <person name="Islam M.K."/>
            <person name="Roy D.K."/>
            <person name="Haider R."/>
            <person name="Moosa M.M."/>
            <person name="Elias S.M."/>
            <person name="Hasan A.M."/>
            <person name="Jahan S."/>
            <person name="Shafiuddin M."/>
            <person name="Mahmood N."/>
            <person name="Shommy N.S."/>
        </authorList>
    </citation>
    <scope>NUCLEOTIDE SEQUENCE [LARGE SCALE GENOMIC DNA]</scope>
    <source>
        <strain evidence="2">cv. O-4</strain>
    </source>
</reference>
<organism evidence="1 2">
    <name type="scientific">Corchorus olitorius</name>
    <dbReference type="NCBI Taxonomy" id="93759"/>
    <lineage>
        <taxon>Eukaryota</taxon>
        <taxon>Viridiplantae</taxon>
        <taxon>Streptophyta</taxon>
        <taxon>Embryophyta</taxon>
        <taxon>Tracheophyta</taxon>
        <taxon>Spermatophyta</taxon>
        <taxon>Magnoliopsida</taxon>
        <taxon>eudicotyledons</taxon>
        <taxon>Gunneridae</taxon>
        <taxon>Pentapetalae</taxon>
        <taxon>rosids</taxon>
        <taxon>malvids</taxon>
        <taxon>Malvales</taxon>
        <taxon>Malvaceae</taxon>
        <taxon>Grewioideae</taxon>
        <taxon>Apeibeae</taxon>
        <taxon>Corchorus</taxon>
    </lineage>
</organism>
<keyword evidence="2" id="KW-1185">Reference proteome</keyword>
<name>A0A1R3GCL6_9ROSI</name>
<accession>A0A1R3GCL6</accession>
<proteinExistence type="predicted"/>
<gene>
    <name evidence="1" type="ORF">COLO4_35864</name>
</gene>
<sequence>MRWLCESHLQLRLINDEMVLIFCWLLYDVPWGRLLLGACHLVVGMPFEYPATKFCQLCYVG</sequence>
<dbReference type="Proteomes" id="UP000187203">
    <property type="component" value="Unassembled WGS sequence"/>
</dbReference>